<protein>
    <submittedName>
        <fullName evidence="1">Uncharacterized protein</fullName>
    </submittedName>
</protein>
<organism evidence="1 2">
    <name type="scientific">Luteimonas rhizosphaericola</name>
    <dbReference type="NCBI Taxonomy" id="3042024"/>
    <lineage>
        <taxon>Bacteria</taxon>
        <taxon>Pseudomonadati</taxon>
        <taxon>Pseudomonadota</taxon>
        <taxon>Gammaproteobacteria</taxon>
        <taxon>Lysobacterales</taxon>
        <taxon>Lysobacteraceae</taxon>
        <taxon>Luteimonas</taxon>
    </lineage>
</organism>
<comment type="caution">
    <text evidence="1">The sequence shown here is derived from an EMBL/GenBank/DDBJ whole genome shotgun (WGS) entry which is preliminary data.</text>
</comment>
<proteinExistence type="predicted"/>
<name>A0ABT6JH82_9GAMM</name>
<dbReference type="RefSeq" id="WP_280600156.1">
    <property type="nucleotide sequence ID" value="NZ_JARXRN010000020.1"/>
</dbReference>
<dbReference type="EMBL" id="JARXRN010000020">
    <property type="protein sequence ID" value="MDH5829798.1"/>
    <property type="molecule type" value="Genomic_DNA"/>
</dbReference>
<evidence type="ECO:0000313" key="1">
    <source>
        <dbReference type="EMBL" id="MDH5829798.1"/>
    </source>
</evidence>
<sequence>MARACSTCSHPDRAAIEIGLANGIACRVLGKRYGLDPSQLSRHRSNHMKPELLTKLAVRPNRSDEELAHIREVESKSLLDNLVWQRSRMYANADQCVRIGDGAGERAAIAEAGRCTERIAKLMGELGAVIRHDHRHVHIASMPEYHALRTELVRALRPFPEAHQAAIAAFHRAETLAAQASTVLEGEAQRVRQQVESRATEMVPRV</sequence>
<gene>
    <name evidence="1" type="ORF">QFW80_04600</name>
</gene>
<accession>A0ABT6JH82</accession>
<evidence type="ECO:0000313" key="2">
    <source>
        <dbReference type="Proteomes" id="UP001156831"/>
    </source>
</evidence>
<dbReference type="Proteomes" id="UP001156831">
    <property type="component" value="Unassembled WGS sequence"/>
</dbReference>
<reference evidence="1 2" key="1">
    <citation type="submission" date="2023-04" db="EMBL/GenBank/DDBJ databases">
        <title>Luteimonas sp. M1R5S18.</title>
        <authorList>
            <person name="Sun J.-Q."/>
        </authorList>
    </citation>
    <scope>NUCLEOTIDE SEQUENCE [LARGE SCALE GENOMIC DNA]</scope>
    <source>
        <strain evidence="1 2">M1R5S18</strain>
    </source>
</reference>
<keyword evidence="2" id="KW-1185">Reference proteome</keyword>